<dbReference type="KEGG" id="mgr:MGG_17756"/>
<reference evidence="2 3" key="1">
    <citation type="journal article" date="2005" name="Nature">
        <title>The genome sequence of the rice blast fungus Magnaporthe grisea.</title>
        <authorList>
            <person name="Dean R.A."/>
            <person name="Talbot N.J."/>
            <person name="Ebbole D.J."/>
            <person name="Farman M.L."/>
            <person name="Mitchell T.K."/>
            <person name="Orbach M.J."/>
            <person name="Thon M."/>
            <person name="Kulkarni R."/>
            <person name="Xu J.R."/>
            <person name="Pan H."/>
            <person name="Read N.D."/>
            <person name="Lee Y.H."/>
            <person name="Carbone I."/>
            <person name="Brown D."/>
            <person name="Oh Y.Y."/>
            <person name="Donofrio N."/>
            <person name="Jeong J.S."/>
            <person name="Soanes D.M."/>
            <person name="Djonovic S."/>
            <person name="Kolomiets E."/>
            <person name="Rehmeyer C."/>
            <person name="Li W."/>
            <person name="Harding M."/>
            <person name="Kim S."/>
            <person name="Lebrun M.H."/>
            <person name="Bohnert H."/>
            <person name="Coughlan S."/>
            <person name="Butler J."/>
            <person name="Calvo S."/>
            <person name="Ma L.J."/>
            <person name="Nicol R."/>
            <person name="Purcell S."/>
            <person name="Nusbaum C."/>
            <person name="Galagan J.E."/>
            <person name="Birren B.W."/>
        </authorList>
    </citation>
    <scope>NUCLEOTIDE SEQUENCE [LARGE SCALE GENOMIC DNA]</scope>
    <source>
        <strain evidence="3">70-15 / ATCC MYA-4617 / FGSC 8958</strain>
    </source>
</reference>
<feature type="compositionally biased region" description="Low complexity" evidence="1">
    <location>
        <begin position="43"/>
        <end position="64"/>
    </location>
</feature>
<dbReference type="EMBL" id="CM001236">
    <property type="protein sequence ID" value="EHA47737.1"/>
    <property type="molecule type" value="Genomic_DNA"/>
</dbReference>
<organism evidence="2 3">
    <name type="scientific">Pyricularia oryzae (strain 70-15 / ATCC MYA-4617 / FGSC 8958)</name>
    <name type="common">Rice blast fungus</name>
    <name type="synonym">Magnaporthe oryzae</name>
    <dbReference type="NCBI Taxonomy" id="242507"/>
    <lineage>
        <taxon>Eukaryota</taxon>
        <taxon>Fungi</taxon>
        <taxon>Dikarya</taxon>
        <taxon>Ascomycota</taxon>
        <taxon>Pezizomycotina</taxon>
        <taxon>Sordariomycetes</taxon>
        <taxon>Sordariomycetidae</taxon>
        <taxon>Magnaporthales</taxon>
        <taxon>Pyriculariaceae</taxon>
        <taxon>Pyricularia</taxon>
    </lineage>
</organism>
<reference key="2">
    <citation type="submission" date="2011-05" db="EMBL/GenBank/DDBJ databases">
        <title>The Genome Sequence of Magnaporthe oryzae 70-15.</title>
        <authorList>
            <consortium name="The Broad Institute Genome Sequencing Platform"/>
            <person name="Ma L.-J."/>
            <person name="Dead R."/>
            <person name="Young S.K."/>
            <person name="Zeng Q."/>
            <person name="Gargeya S."/>
            <person name="Fitzgerald M."/>
            <person name="Haas B."/>
            <person name="Abouelleil A."/>
            <person name="Alvarado L."/>
            <person name="Arachchi H.M."/>
            <person name="Berlin A."/>
            <person name="Brown A."/>
            <person name="Chapman S.B."/>
            <person name="Chen Z."/>
            <person name="Dunbar C."/>
            <person name="Freedman E."/>
            <person name="Gearin G."/>
            <person name="Gellesch M."/>
            <person name="Goldberg J."/>
            <person name="Griggs A."/>
            <person name="Gujja S."/>
            <person name="Heiman D."/>
            <person name="Howarth C."/>
            <person name="Larson L."/>
            <person name="Lui A."/>
            <person name="MacDonald P.J.P."/>
            <person name="Mehta T."/>
            <person name="Montmayeur A."/>
            <person name="Murphy C."/>
            <person name="Neiman D."/>
            <person name="Pearson M."/>
            <person name="Priest M."/>
            <person name="Roberts A."/>
            <person name="Saif S."/>
            <person name="Shea T."/>
            <person name="Shenoy N."/>
            <person name="Sisk P."/>
            <person name="Stolte C."/>
            <person name="Sykes S."/>
            <person name="Yandava C."/>
            <person name="Wortman J."/>
            <person name="Nusbaum C."/>
            <person name="Birren B."/>
        </authorList>
    </citation>
    <scope>NUCLEOTIDE SEQUENCE</scope>
    <source>
        <strain>70-15</strain>
    </source>
</reference>
<feature type="region of interest" description="Disordered" evidence="1">
    <location>
        <begin position="36"/>
        <end position="71"/>
    </location>
</feature>
<keyword evidence="3" id="KW-1185">Reference proteome</keyword>
<dbReference type="RefSeq" id="XP_003720104.1">
    <property type="nucleotide sequence ID" value="XM_003720056.1"/>
</dbReference>
<feature type="region of interest" description="Disordered" evidence="1">
    <location>
        <begin position="1"/>
        <end position="23"/>
    </location>
</feature>
<dbReference type="HOGENOM" id="CLU_2740537_0_0_1"/>
<gene>
    <name evidence="2" type="ORF">MGG_17756</name>
</gene>
<dbReference type="InParanoid" id="G4NHM7"/>
<sequence>MSSSGSNCRDHSGSGGSSSGWDQILSQASAIGIIYRDFPPKEGSSYSSSSRTNRSGSNRGGHSSAESKGGR</sequence>
<dbReference type="VEuPathDB" id="FungiDB:MGG_17756"/>
<name>G4NHM7_PYRO7</name>
<proteinExistence type="predicted"/>
<dbReference type="Proteomes" id="UP000009058">
    <property type="component" value="Chromosome 6"/>
</dbReference>
<dbReference type="AlphaFoldDB" id="G4NHM7"/>
<evidence type="ECO:0000313" key="2">
    <source>
        <dbReference type="EMBL" id="EHA47737.1"/>
    </source>
</evidence>
<protein>
    <submittedName>
        <fullName evidence="2">Uncharacterized protein</fullName>
    </submittedName>
</protein>
<dbReference type="GeneID" id="12987158"/>
<evidence type="ECO:0000256" key="1">
    <source>
        <dbReference type="SAM" id="MobiDB-lite"/>
    </source>
</evidence>
<evidence type="ECO:0000313" key="3">
    <source>
        <dbReference type="Proteomes" id="UP000009058"/>
    </source>
</evidence>
<accession>G4NHM7</accession>